<keyword evidence="3" id="KW-1185">Reference proteome</keyword>
<dbReference type="Proteomes" id="UP001524944">
    <property type="component" value="Unassembled WGS sequence"/>
</dbReference>
<evidence type="ECO:0000313" key="3">
    <source>
        <dbReference type="Proteomes" id="UP001524944"/>
    </source>
</evidence>
<dbReference type="InterPro" id="IPR000257">
    <property type="entry name" value="Uroporphyrinogen_deCOase"/>
</dbReference>
<evidence type="ECO:0000259" key="1">
    <source>
        <dbReference type="Pfam" id="PF01208"/>
    </source>
</evidence>
<feature type="domain" description="Uroporphyrinogen decarboxylase (URO-D)" evidence="1">
    <location>
        <begin position="211"/>
        <end position="409"/>
    </location>
</feature>
<dbReference type="PANTHER" id="PTHR47099:SF1">
    <property type="entry name" value="METHYLCOBAMIDE:COM METHYLTRANSFERASE MTBA"/>
    <property type="match status" value="1"/>
</dbReference>
<dbReference type="SUPFAM" id="SSF51726">
    <property type="entry name" value="UROD/MetE-like"/>
    <property type="match status" value="1"/>
</dbReference>
<dbReference type="EMBL" id="JANPWE010000007">
    <property type="protein sequence ID" value="MCR6546459.1"/>
    <property type="molecule type" value="Genomic_DNA"/>
</dbReference>
<dbReference type="PANTHER" id="PTHR47099">
    <property type="entry name" value="METHYLCOBAMIDE:COM METHYLTRANSFERASE MTBA"/>
    <property type="match status" value="1"/>
</dbReference>
<gene>
    <name evidence="2" type="ORF">NVS47_13225</name>
</gene>
<dbReference type="Pfam" id="PF01208">
    <property type="entry name" value="URO-D"/>
    <property type="match status" value="1"/>
</dbReference>
<dbReference type="InterPro" id="IPR052024">
    <property type="entry name" value="Methanogen_methyltrans"/>
</dbReference>
<sequence>MTNAQEMFQIRSNRIKDVIALKKPDTVPFVPKVGNYYANGYNISMYDAMMDVRNVLPGVDGFLDDFEPDMAWAPVLYPIPPMEAMNCGYIKWPGPEHNLPLNTSFQIGDQTFLHDDEYEEFLLDPTHFFLTKVYPRKFKDLEPLSKLVFRNPIEYSLYIELSTFAQPDVQKALEALKRGGEAAAKWLGHMGSIVEHIIQKGYPMGAATAQNCPYDMFSDNIRGLLNTANDVYQRPEQLMAVLDYMTEVCVERATTTAKALGVDFVFIPLHGGVDEFMSPANYEKFYWPGLKKLIMALIDINITPYVFCEGKYNTRLEVISDVPKGKVIYMFDEVDIVKAKKTVGQVACICGNLPTSLLVYGKKQKVIDETKRLIDNCAGDGGFIMDCSIVLDNANRENMEAWAETTRTYGKY</sequence>
<comment type="caution">
    <text evidence="2">The sequence shown here is derived from an EMBL/GenBank/DDBJ whole genome shotgun (WGS) entry which is preliminary data.</text>
</comment>
<proteinExistence type="predicted"/>
<organism evidence="2 3">
    <name type="scientific">Dehalobacterium formicoaceticum</name>
    <dbReference type="NCBI Taxonomy" id="51515"/>
    <lineage>
        <taxon>Bacteria</taxon>
        <taxon>Bacillati</taxon>
        <taxon>Bacillota</taxon>
        <taxon>Clostridia</taxon>
        <taxon>Eubacteriales</taxon>
        <taxon>Peptococcaceae</taxon>
        <taxon>Dehalobacterium</taxon>
    </lineage>
</organism>
<dbReference type="RefSeq" id="WP_089610338.1">
    <property type="nucleotide sequence ID" value="NZ_CP022121.1"/>
</dbReference>
<protein>
    <recommendedName>
        <fullName evidence="1">Uroporphyrinogen decarboxylase (URO-D) domain-containing protein</fullName>
    </recommendedName>
</protein>
<accession>A0ABT1Y969</accession>
<dbReference type="Gene3D" id="3.20.20.210">
    <property type="match status" value="1"/>
</dbReference>
<dbReference type="InterPro" id="IPR038071">
    <property type="entry name" value="UROD/MetE-like_sf"/>
</dbReference>
<evidence type="ECO:0000313" key="2">
    <source>
        <dbReference type="EMBL" id="MCR6546459.1"/>
    </source>
</evidence>
<reference evidence="2 3" key="1">
    <citation type="submission" date="2022-08" db="EMBL/GenBank/DDBJ databases">
        <title>Proteogenomics of the novel Dehalobacterium formicoaceticum strain EZ94 highlights a key role of methyltransferases during anaerobic dichloromethane degradation.</title>
        <authorList>
            <person name="Wasmund K."/>
        </authorList>
    </citation>
    <scope>NUCLEOTIDE SEQUENCE [LARGE SCALE GENOMIC DNA]</scope>
    <source>
        <strain evidence="2 3">EZ94</strain>
    </source>
</reference>
<name>A0ABT1Y969_9FIRM</name>